<accession>A0A212D4P7</accession>
<reference evidence="1 2" key="1">
    <citation type="journal article" date="2018" name="Mol. Genet. Genomics">
        <title>The red deer Cervus elaphus genome CerEla1.0: sequencing, annotating, genes, and chromosomes.</title>
        <authorList>
            <person name="Bana N.A."/>
            <person name="Nyiri A."/>
            <person name="Nagy J."/>
            <person name="Frank K."/>
            <person name="Nagy T."/>
            <person name="Steger V."/>
            <person name="Schiller M."/>
            <person name="Lakatos P."/>
            <person name="Sugar L."/>
            <person name="Horn P."/>
            <person name="Barta E."/>
            <person name="Orosz L."/>
        </authorList>
    </citation>
    <scope>NUCLEOTIDE SEQUENCE [LARGE SCALE GENOMIC DNA]</scope>
    <source>
        <strain evidence="1">Hungarian</strain>
    </source>
</reference>
<sequence length="101" mass="10429">MLAGPWGECSGIVQAPAGLKSALLCGILASATGGKGPRAGSRERLTSRQEEQVRQLASFGAARTKTDRPIDAPLLSARHFRAALGSLASVELILARGGPHL</sequence>
<evidence type="ECO:0000313" key="1">
    <source>
        <dbReference type="EMBL" id="OWK13220.1"/>
    </source>
</evidence>
<protein>
    <submittedName>
        <fullName evidence="1">Uncharacterized protein</fullName>
    </submittedName>
</protein>
<keyword evidence="2" id="KW-1185">Reference proteome</keyword>
<dbReference type="EMBL" id="MKHE01000007">
    <property type="protein sequence ID" value="OWK13220.1"/>
    <property type="molecule type" value="Genomic_DNA"/>
</dbReference>
<dbReference type="AlphaFoldDB" id="A0A212D4P7"/>
<name>A0A212D4P7_CEREH</name>
<evidence type="ECO:0000313" key="2">
    <source>
        <dbReference type="Proteomes" id="UP000242450"/>
    </source>
</evidence>
<gene>
    <name evidence="1" type="ORF">Celaphus_00014524</name>
</gene>
<comment type="caution">
    <text evidence="1">The sequence shown here is derived from an EMBL/GenBank/DDBJ whole genome shotgun (WGS) entry which is preliminary data.</text>
</comment>
<dbReference type="Proteomes" id="UP000242450">
    <property type="component" value="Chromosome 7"/>
</dbReference>
<organism evidence="1 2">
    <name type="scientific">Cervus elaphus hippelaphus</name>
    <name type="common">European red deer</name>
    <dbReference type="NCBI Taxonomy" id="46360"/>
    <lineage>
        <taxon>Eukaryota</taxon>
        <taxon>Metazoa</taxon>
        <taxon>Chordata</taxon>
        <taxon>Craniata</taxon>
        <taxon>Vertebrata</taxon>
        <taxon>Euteleostomi</taxon>
        <taxon>Mammalia</taxon>
        <taxon>Eutheria</taxon>
        <taxon>Laurasiatheria</taxon>
        <taxon>Artiodactyla</taxon>
        <taxon>Ruminantia</taxon>
        <taxon>Pecora</taxon>
        <taxon>Cervidae</taxon>
        <taxon>Cervinae</taxon>
        <taxon>Cervus</taxon>
    </lineage>
</organism>
<proteinExistence type="predicted"/>